<dbReference type="InterPro" id="IPR001173">
    <property type="entry name" value="Glyco_trans_2-like"/>
</dbReference>
<evidence type="ECO:0000256" key="2">
    <source>
        <dbReference type="ARBA" id="ARBA00022676"/>
    </source>
</evidence>
<gene>
    <name evidence="5" type="ORF">B7O98_09010</name>
</gene>
<name>A0A2R7Y2A9_9CREN</name>
<feature type="domain" description="Glycosyltransferase 2-like" evidence="4">
    <location>
        <begin position="8"/>
        <end position="54"/>
    </location>
</feature>
<dbReference type="InterPro" id="IPR029044">
    <property type="entry name" value="Nucleotide-diphossugar_trans"/>
</dbReference>
<dbReference type="Pfam" id="PF00535">
    <property type="entry name" value="Glycos_transf_2"/>
    <property type="match status" value="1"/>
</dbReference>
<protein>
    <submittedName>
        <fullName evidence="5">Family 2 glycosyl transferase</fullName>
    </submittedName>
</protein>
<evidence type="ECO:0000259" key="4">
    <source>
        <dbReference type="Pfam" id="PF00535"/>
    </source>
</evidence>
<comment type="caution">
    <text evidence="5">The sequence shown here is derived from an EMBL/GenBank/DDBJ whole genome shotgun (WGS) entry which is preliminary data.</text>
</comment>
<proteinExistence type="inferred from homology"/>
<dbReference type="PANTHER" id="PTHR43179">
    <property type="entry name" value="RHAMNOSYLTRANSFERASE WBBL"/>
    <property type="match status" value="1"/>
</dbReference>
<dbReference type="EMBL" id="NBVN01000008">
    <property type="protein sequence ID" value="PUA31628.1"/>
    <property type="molecule type" value="Genomic_DNA"/>
</dbReference>
<dbReference type="AlphaFoldDB" id="A0A2R7Y2A9"/>
<reference evidence="5 6" key="1">
    <citation type="journal article" date="2018" name="Syst. Appl. Microbiol.">
        <title>A new symbiotic nanoarchaeote (Candidatus Nanoclepta minutus) and its host (Zestosphaera tikiterensis gen. nov., sp. nov.) from a New Zealand hot spring.</title>
        <authorList>
            <person name="St John E."/>
            <person name="Liu Y."/>
            <person name="Podar M."/>
            <person name="Stott M.B."/>
            <person name="Meneghin J."/>
            <person name="Chen Z."/>
            <person name="Lagutin K."/>
            <person name="Mitchell K."/>
            <person name="Reysenbach A.L."/>
        </authorList>
    </citation>
    <scope>NUCLEOTIDE SEQUENCE [LARGE SCALE GENOMIC DNA]</scope>
    <source>
        <strain evidence="5">NZ3</strain>
    </source>
</reference>
<dbReference type="Proteomes" id="UP000244093">
    <property type="component" value="Unassembled WGS sequence"/>
</dbReference>
<dbReference type="Pfam" id="PF13641">
    <property type="entry name" value="Glyco_tranf_2_3"/>
    <property type="match status" value="1"/>
</dbReference>
<dbReference type="GO" id="GO:0016757">
    <property type="term" value="F:glycosyltransferase activity"/>
    <property type="evidence" value="ECO:0007669"/>
    <property type="project" value="UniProtKB-KW"/>
</dbReference>
<dbReference type="SUPFAM" id="SSF53448">
    <property type="entry name" value="Nucleotide-diphospho-sugar transferases"/>
    <property type="match status" value="1"/>
</dbReference>
<sequence length="355" mass="41519">MGKPRICAVVVTFNRRELLLKCLEALRRQTYPLDAIFIVDGPSTDGTPEALLEYGYIKELPPKKGSLSWETTNSIYGRDKANIEVHYVRLYSDVGGSGEFHEGIKKAYVRGCDWIWLMDDDAEPKEDALEKLTCYLNLPNAIALSCLKIDENGNVIYPHIGYLQFEHVIKHHIIKPISDSNYRGREFVEIDFSSFVGLLLNSRAVKNIGLPDKRFFITQDDVEYCIRLNLRNVGKIYLIPKSVITHKESLKKKDLIEKRFLGRRFYRIPYNKLWKTYYGLRNFIYLGRIYSKNQITFISELLSWYIKSIIKIIIFDDFKIKRIWFLTSAVTDGLKGVFDNEKPRRILYGEYRLVR</sequence>
<evidence type="ECO:0000256" key="3">
    <source>
        <dbReference type="ARBA" id="ARBA00022679"/>
    </source>
</evidence>
<evidence type="ECO:0000313" key="5">
    <source>
        <dbReference type="EMBL" id="PUA31628.1"/>
    </source>
</evidence>
<dbReference type="PANTHER" id="PTHR43179:SF12">
    <property type="entry name" value="GALACTOFURANOSYLTRANSFERASE GLFT2"/>
    <property type="match status" value="1"/>
</dbReference>
<keyword evidence="2" id="KW-0328">Glycosyltransferase</keyword>
<dbReference type="Gene3D" id="3.90.550.10">
    <property type="entry name" value="Spore Coat Polysaccharide Biosynthesis Protein SpsA, Chain A"/>
    <property type="match status" value="1"/>
</dbReference>
<dbReference type="CDD" id="cd04185">
    <property type="entry name" value="GT_2_like_b"/>
    <property type="match status" value="1"/>
</dbReference>
<evidence type="ECO:0000313" key="6">
    <source>
        <dbReference type="Proteomes" id="UP000244093"/>
    </source>
</evidence>
<comment type="similarity">
    <text evidence="1">Belongs to the glycosyltransferase 2 family.</text>
</comment>
<evidence type="ECO:0000256" key="1">
    <source>
        <dbReference type="ARBA" id="ARBA00006739"/>
    </source>
</evidence>
<keyword evidence="3 5" id="KW-0808">Transferase</keyword>
<organism evidence="5 6">
    <name type="scientific">Zestosphaera tikiterensis</name>
    <dbReference type="NCBI Taxonomy" id="1973259"/>
    <lineage>
        <taxon>Archaea</taxon>
        <taxon>Thermoproteota</taxon>
        <taxon>Thermoprotei</taxon>
        <taxon>Desulfurococcales</taxon>
        <taxon>Desulfurococcaceae</taxon>
        <taxon>Zestosphaera</taxon>
    </lineage>
</organism>
<accession>A0A2R7Y2A9</accession>